<name>A0A4Z0RFM8_WEICO</name>
<reference evidence="1" key="1">
    <citation type="submission" date="2020-08" db="EMBL/GenBank/DDBJ databases">
        <title>Complete genome sequence of Weissella confusa strain FS54 provides insights into metabolic potential.</title>
        <authorList>
            <person name="Fhoula I."/>
            <person name="Najjari A."/>
            <person name="Lekired A."/>
            <person name="Bessrour-Aouam N."/>
            <person name="Jaballah S."/>
            <person name="Klibi N."/>
            <person name="Ouzari H.-I."/>
        </authorList>
    </citation>
    <scope>NUCLEOTIDE SEQUENCE</scope>
    <source>
        <strain evidence="1">FS54</strain>
    </source>
</reference>
<dbReference type="Pfam" id="PF04883">
    <property type="entry name" value="HK97-gp10_like"/>
    <property type="match status" value="1"/>
</dbReference>
<dbReference type="Proteomes" id="UP000650485">
    <property type="component" value="Unassembled WGS sequence"/>
</dbReference>
<dbReference type="EMBL" id="JACSZT010000008">
    <property type="protein sequence ID" value="MBC6499306.1"/>
    <property type="molecule type" value="Genomic_DNA"/>
</dbReference>
<dbReference type="RefSeq" id="WP_135391097.1">
    <property type="nucleotide sequence ID" value="NZ_CP049097.1"/>
</dbReference>
<dbReference type="AlphaFoldDB" id="A0A4Z0RFM8"/>
<organism evidence="1 2">
    <name type="scientific">Weissella confusa</name>
    <name type="common">Lactobacillus confusus</name>
    <dbReference type="NCBI Taxonomy" id="1583"/>
    <lineage>
        <taxon>Bacteria</taxon>
        <taxon>Bacillati</taxon>
        <taxon>Bacillota</taxon>
        <taxon>Bacilli</taxon>
        <taxon>Lactobacillales</taxon>
        <taxon>Lactobacillaceae</taxon>
        <taxon>Weissella</taxon>
    </lineage>
</organism>
<dbReference type="InterPro" id="IPR010064">
    <property type="entry name" value="HK97-gp10_tail"/>
</dbReference>
<accession>A0A4Z0RFM8</accession>
<gene>
    <name evidence="1" type="ORF">H7R52_11595</name>
</gene>
<evidence type="ECO:0000313" key="2">
    <source>
        <dbReference type="Proteomes" id="UP000650485"/>
    </source>
</evidence>
<comment type="caution">
    <text evidence="1">The sequence shown here is derived from an EMBL/GenBank/DDBJ whole genome shotgun (WGS) entry which is preliminary data.</text>
</comment>
<evidence type="ECO:0000313" key="1">
    <source>
        <dbReference type="EMBL" id="MBC6499306.1"/>
    </source>
</evidence>
<protein>
    <submittedName>
        <fullName evidence="1">HK97 gp10 family phage protein</fullName>
    </submittedName>
</protein>
<proteinExistence type="predicted"/>
<sequence>MASIDDLGAEIARALAQYTDEVEDKLEDAQKEVAKEAATKLRSAGGFKDQTGKYRKGWKSKKNGKGYVVFNATDGQLTHLLEKGHAKRNGGRTKAFPHIADVDEWVASEYEDRVRSALGD</sequence>